<protein>
    <submittedName>
        <fullName evidence="1">Uncharacterized protein</fullName>
    </submittedName>
</protein>
<organism evidence="1">
    <name type="scientific">uncultured Cytophagales bacterium</name>
    <dbReference type="NCBI Taxonomy" id="158755"/>
    <lineage>
        <taxon>Bacteria</taxon>
        <taxon>Pseudomonadati</taxon>
        <taxon>Bacteroidota</taxon>
        <taxon>Sphingobacteriia</taxon>
        <taxon>Sphingobacteriales</taxon>
        <taxon>environmental samples</taxon>
    </lineage>
</organism>
<evidence type="ECO:0000313" key="1">
    <source>
        <dbReference type="EMBL" id="CAA9315017.1"/>
    </source>
</evidence>
<dbReference type="EMBL" id="CADCTQ010000541">
    <property type="protein sequence ID" value="CAA9315017.1"/>
    <property type="molecule type" value="Genomic_DNA"/>
</dbReference>
<reference evidence="1" key="1">
    <citation type="submission" date="2020-02" db="EMBL/GenBank/DDBJ databases">
        <authorList>
            <person name="Meier V. D."/>
        </authorList>
    </citation>
    <scope>NUCLEOTIDE SEQUENCE</scope>
    <source>
        <strain evidence="1">AVDCRST_MAG56</strain>
    </source>
</reference>
<sequence>MDMKKRLLLWCTGLACVAACRQPQEVSPQGDVIPLYNRFHGKYSLVHATSSEAVDVNLDGKASTDLLDELTDLRQTNIEVRIYGKTPFNPEPSFLFAHQWPKQEFFPEKPAGYVPGLQPRYATKVVVRSFAFDPSLTELVLETPASMLADPDLYTPLQSVTVQTGDRIEVTFTKRLYTSAGWKTVRVTSLYARYTMTT</sequence>
<accession>A0A6J4KTL0</accession>
<name>A0A6J4KTL0_9SPHI</name>
<proteinExistence type="predicted"/>
<dbReference type="AlphaFoldDB" id="A0A6J4KTL0"/>
<gene>
    <name evidence="1" type="ORF">AVDCRST_MAG56-6632</name>
</gene>